<gene>
    <name evidence="1" type="ORF">RRG08_065852</name>
</gene>
<keyword evidence="2" id="KW-1185">Reference proteome</keyword>
<evidence type="ECO:0000313" key="1">
    <source>
        <dbReference type="EMBL" id="KAK3766134.1"/>
    </source>
</evidence>
<organism evidence="1 2">
    <name type="scientific">Elysia crispata</name>
    <name type="common">lettuce slug</name>
    <dbReference type="NCBI Taxonomy" id="231223"/>
    <lineage>
        <taxon>Eukaryota</taxon>
        <taxon>Metazoa</taxon>
        <taxon>Spiralia</taxon>
        <taxon>Lophotrochozoa</taxon>
        <taxon>Mollusca</taxon>
        <taxon>Gastropoda</taxon>
        <taxon>Heterobranchia</taxon>
        <taxon>Euthyneura</taxon>
        <taxon>Panpulmonata</taxon>
        <taxon>Sacoglossa</taxon>
        <taxon>Placobranchoidea</taxon>
        <taxon>Plakobranchidae</taxon>
        <taxon>Elysia</taxon>
    </lineage>
</organism>
<accession>A0AAE0ZB51</accession>
<dbReference type="AlphaFoldDB" id="A0AAE0ZB51"/>
<reference evidence="1" key="1">
    <citation type="journal article" date="2023" name="G3 (Bethesda)">
        <title>A reference genome for the long-term kleptoplast-retaining sea slug Elysia crispata morphotype clarki.</title>
        <authorList>
            <person name="Eastman K.E."/>
            <person name="Pendleton A.L."/>
            <person name="Shaikh M.A."/>
            <person name="Suttiyut T."/>
            <person name="Ogas R."/>
            <person name="Tomko P."/>
            <person name="Gavelis G."/>
            <person name="Widhalm J.R."/>
            <person name="Wisecaver J.H."/>
        </authorList>
    </citation>
    <scope>NUCLEOTIDE SEQUENCE</scope>
    <source>
        <strain evidence="1">ECLA1</strain>
    </source>
</reference>
<name>A0AAE0ZB51_9GAST</name>
<sequence length="95" mass="10874">MSNGAAESEGRKRRWYKVNLPTLPPLSPLPFLLDHETPLKRIITFLENVLFCHEALFTVEPCEQFDAGLKLIHRQMRLEPYLINLTLPNGGNNST</sequence>
<evidence type="ECO:0000313" key="2">
    <source>
        <dbReference type="Proteomes" id="UP001283361"/>
    </source>
</evidence>
<dbReference type="EMBL" id="JAWDGP010004261">
    <property type="protein sequence ID" value="KAK3766134.1"/>
    <property type="molecule type" value="Genomic_DNA"/>
</dbReference>
<protein>
    <submittedName>
        <fullName evidence="1">Uncharacterized protein</fullName>
    </submittedName>
</protein>
<proteinExistence type="predicted"/>
<dbReference type="Proteomes" id="UP001283361">
    <property type="component" value="Unassembled WGS sequence"/>
</dbReference>
<comment type="caution">
    <text evidence="1">The sequence shown here is derived from an EMBL/GenBank/DDBJ whole genome shotgun (WGS) entry which is preliminary data.</text>
</comment>